<dbReference type="Gene3D" id="3.40.50.1220">
    <property type="entry name" value="TPP-binding domain"/>
    <property type="match status" value="1"/>
</dbReference>
<name>A0A399T0G3_9BACT</name>
<evidence type="ECO:0000256" key="2">
    <source>
        <dbReference type="ARBA" id="ARBA00022679"/>
    </source>
</evidence>
<sequence>MDLLIKETAKLLKESDFTIAFTGAGISVESGVPPFRGEHGLWNKYNPEVLDLGYYLENAEECWVYIREIFYDFFADAKPNPAHLVLAKMEEAGLLQAVVTQNIDNLHYEAGNKEVYEFHGNSKKLKCLKCGSVYDVNEVDLESLPPLCKKDSEILKPDFIFFGEGIPHEAYSNSFAAAERAKVCLIIGSTGEVTPASYVPRTAKQSGATIIEINPEESMFTSQITDIHLKGKASEILTKLASELF</sequence>
<evidence type="ECO:0000256" key="4">
    <source>
        <dbReference type="PROSITE-ProRule" id="PRU00236"/>
    </source>
</evidence>
<dbReference type="RefSeq" id="WP_119438625.1">
    <property type="nucleotide sequence ID" value="NZ_QWGR01000007.1"/>
</dbReference>
<comment type="caution">
    <text evidence="6">The sequence shown here is derived from an EMBL/GenBank/DDBJ whole genome shotgun (WGS) entry which is preliminary data.</text>
</comment>
<evidence type="ECO:0000256" key="1">
    <source>
        <dbReference type="ARBA" id="ARBA00012928"/>
    </source>
</evidence>
<protein>
    <recommendedName>
        <fullName evidence="1">protein acetyllysine N-acetyltransferase</fullName>
        <ecNumber evidence="1">2.3.1.286</ecNumber>
    </recommendedName>
</protein>
<dbReference type="SUPFAM" id="SSF52467">
    <property type="entry name" value="DHS-like NAD/FAD-binding domain"/>
    <property type="match status" value="1"/>
</dbReference>
<keyword evidence="7" id="KW-1185">Reference proteome</keyword>
<evidence type="ECO:0000313" key="6">
    <source>
        <dbReference type="EMBL" id="RIJ47737.1"/>
    </source>
</evidence>
<proteinExistence type="predicted"/>
<dbReference type="EMBL" id="QWGR01000007">
    <property type="protein sequence ID" value="RIJ47737.1"/>
    <property type="molecule type" value="Genomic_DNA"/>
</dbReference>
<organism evidence="6 7">
    <name type="scientific">Maribellus luteus</name>
    <dbReference type="NCBI Taxonomy" id="2305463"/>
    <lineage>
        <taxon>Bacteria</taxon>
        <taxon>Pseudomonadati</taxon>
        <taxon>Bacteroidota</taxon>
        <taxon>Bacteroidia</taxon>
        <taxon>Marinilabiliales</taxon>
        <taxon>Prolixibacteraceae</taxon>
        <taxon>Maribellus</taxon>
    </lineage>
</organism>
<feature type="domain" description="Deacetylase sirtuin-type" evidence="5">
    <location>
        <begin position="1"/>
        <end position="245"/>
    </location>
</feature>
<keyword evidence="2" id="KW-0808">Transferase</keyword>
<dbReference type="InterPro" id="IPR026590">
    <property type="entry name" value="Ssirtuin_cat_dom"/>
</dbReference>
<evidence type="ECO:0000256" key="3">
    <source>
        <dbReference type="ARBA" id="ARBA00023027"/>
    </source>
</evidence>
<dbReference type="Proteomes" id="UP000265926">
    <property type="component" value="Unassembled WGS sequence"/>
</dbReference>
<dbReference type="InterPro" id="IPR029035">
    <property type="entry name" value="DHS-like_NAD/FAD-binding_dom"/>
</dbReference>
<gene>
    <name evidence="6" type="ORF">D1614_14260</name>
</gene>
<dbReference type="Pfam" id="PF02146">
    <property type="entry name" value="SIR2"/>
    <property type="match status" value="1"/>
</dbReference>
<dbReference type="PANTHER" id="PTHR11085">
    <property type="entry name" value="NAD-DEPENDENT PROTEIN DEACYLASE SIRTUIN-5, MITOCHONDRIAL-RELATED"/>
    <property type="match status" value="1"/>
</dbReference>
<dbReference type="EC" id="2.3.1.286" evidence="1"/>
<dbReference type="GO" id="GO:0017136">
    <property type="term" value="F:histone deacetylase activity, NAD-dependent"/>
    <property type="evidence" value="ECO:0007669"/>
    <property type="project" value="TreeGrafter"/>
</dbReference>
<dbReference type="Gene3D" id="3.30.1600.10">
    <property type="entry name" value="SIR2/SIRT2 'Small Domain"/>
    <property type="match status" value="1"/>
</dbReference>
<evidence type="ECO:0000313" key="7">
    <source>
        <dbReference type="Proteomes" id="UP000265926"/>
    </source>
</evidence>
<evidence type="ECO:0000259" key="5">
    <source>
        <dbReference type="PROSITE" id="PS50305"/>
    </source>
</evidence>
<keyword evidence="3" id="KW-0520">NAD</keyword>
<dbReference type="InterPro" id="IPR026591">
    <property type="entry name" value="Sirtuin_cat_small_dom_sf"/>
</dbReference>
<dbReference type="PANTHER" id="PTHR11085:SF11">
    <property type="entry name" value="NAD-DEPENDENT PROTEIN DEACETYLASE"/>
    <property type="match status" value="1"/>
</dbReference>
<dbReference type="PROSITE" id="PS50305">
    <property type="entry name" value="SIRTUIN"/>
    <property type="match status" value="1"/>
</dbReference>
<dbReference type="CDD" id="cd01407">
    <property type="entry name" value="SIR2-fam"/>
    <property type="match status" value="1"/>
</dbReference>
<dbReference type="InterPro" id="IPR050134">
    <property type="entry name" value="NAD-dep_sirtuin_deacylases"/>
</dbReference>
<reference evidence="6 7" key="1">
    <citation type="submission" date="2018-08" db="EMBL/GenBank/DDBJ databases">
        <title>Pallidiluteibacterium maritimus gen. nov., sp. nov., isolated from coastal sediment.</title>
        <authorList>
            <person name="Zhou L.Y."/>
        </authorList>
    </citation>
    <scope>NUCLEOTIDE SEQUENCE [LARGE SCALE GENOMIC DNA]</scope>
    <source>
        <strain evidence="6 7">XSD2</strain>
    </source>
</reference>
<dbReference type="OrthoDB" id="9800582at2"/>
<accession>A0A399T0G3</accession>
<dbReference type="GO" id="GO:0070403">
    <property type="term" value="F:NAD+ binding"/>
    <property type="evidence" value="ECO:0007669"/>
    <property type="project" value="InterPro"/>
</dbReference>
<comment type="caution">
    <text evidence="4">Lacks conserved residue(s) required for the propagation of feature annotation.</text>
</comment>
<dbReference type="AlphaFoldDB" id="A0A399T0G3"/>
<dbReference type="InterPro" id="IPR003000">
    <property type="entry name" value="Sirtuin"/>
</dbReference>
<dbReference type="NCBIfam" id="NF001753">
    <property type="entry name" value="PRK00481.1-3"/>
    <property type="match status" value="1"/>
</dbReference>